<dbReference type="AlphaFoldDB" id="A0A8J2BLL1"/>
<keyword evidence="2" id="KW-1185">Reference proteome</keyword>
<reference evidence="1" key="1">
    <citation type="submission" date="2021-02" db="EMBL/GenBank/DDBJ databases">
        <authorList>
            <person name="Cremers G."/>
            <person name="Picone N."/>
        </authorList>
    </citation>
    <scope>NUCLEOTIDE SEQUENCE</scope>
    <source>
        <strain evidence="1">PQ17</strain>
    </source>
</reference>
<gene>
    <name evidence="1" type="ORF">MPNT_300017</name>
</gene>
<evidence type="ECO:0000313" key="2">
    <source>
        <dbReference type="Proteomes" id="UP000663859"/>
    </source>
</evidence>
<proteinExistence type="predicted"/>
<name>A0A8J2BLL1_9BACT</name>
<accession>A0A8J2BLL1</accession>
<evidence type="ECO:0000313" key="1">
    <source>
        <dbReference type="EMBL" id="CAF0699849.1"/>
    </source>
</evidence>
<comment type="caution">
    <text evidence="1">The sequence shown here is derived from an EMBL/GenBank/DDBJ whole genome shotgun (WGS) entry which is preliminary data.</text>
</comment>
<dbReference type="EMBL" id="CAJNOB010000024">
    <property type="protein sequence ID" value="CAF0699849.1"/>
    <property type="molecule type" value="Genomic_DNA"/>
</dbReference>
<sequence length="49" mass="5438">MDAKLYPALAAPRFAGISGREWCGFSFAYAVMKLGTWVGEHQEKVGRYA</sequence>
<dbReference type="Proteomes" id="UP000663859">
    <property type="component" value="Unassembled WGS sequence"/>
</dbReference>
<protein>
    <submittedName>
        <fullName evidence="1">Uncharacterized protein</fullName>
    </submittedName>
</protein>
<organism evidence="1 2">
    <name type="scientific">Candidatus Methylacidithermus pantelleriae</name>
    <dbReference type="NCBI Taxonomy" id="2744239"/>
    <lineage>
        <taxon>Bacteria</taxon>
        <taxon>Pseudomonadati</taxon>
        <taxon>Verrucomicrobiota</taxon>
        <taxon>Methylacidiphilae</taxon>
        <taxon>Methylacidiphilales</taxon>
        <taxon>Methylacidiphilaceae</taxon>
        <taxon>Candidatus Methylacidithermus</taxon>
    </lineage>
</organism>